<organism evidence="1 2">
    <name type="scientific">Limimaricola litoreus</name>
    <dbReference type="NCBI Taxonomy" id="2955316"/>
    <lineage>
        <taxon>Bacteria</taxon>
        <taxon>Pseudomonadati</taxon>
        <taxon>Pseudomonadota</taxon>
        <taxon>Alphaproteobacteria</taxon>
        <taxon>Rhodobacterales</taxon>
        <taxon>Paracoccaceae</taxon>
        <taxon>Limimaricola</taxon>
    </lineage>
</organism>
<dbReference type="InterPro" id="IPR006311">
    <property type="entry name" value="TAT_signal"/>
</dbReference>
<evidence type="ECO:0000313" key="2">
    <source>
        <dbReference type="Proteomes" id="UP001139477"/>
    </source>
</evidence>
<sequence length="404" mass="43264">MTRIDRRGLLRGGLALGCSAAASPLLTPMAFASAPWENRLVVIVLRGAMDGLDVVRPYGDPEWRALRPTLAGEAETGAIDAGFFGLHPALDRLAPMWAAGEFGAVHAVSTPYRDKRSHFDGQDMLEAGTPGTAGREGWLNRMLQTVPGLAAETAYAIGREEMLILSGRAAAARWAPEAQLRLTPQGRRLLELVNHEDPLFRDTMMQAMDIVDSLAAEAPETEDAMMGETAGDPIMGEALKGDHVRLASFAASRLRGDSRIASFSINGWDTHERQSASLGRALERLGDTLLTLRDGLGPAWEKTAVLCMTEFGRTARENGTKGTDHGTGGAMLYAGGALRGGRVLGDWPGLSEAALYDRRDLMPTRDLRAHAGWVMRGLFGLDRSVIEAAVFPGLDLGADPGLLG</sequence>
<keyword evidence="2" id="KW-1185">Reference proteome</keyword>
<dbReference type="Proteomes" id="UP001139477">
    <property type="component" value="Unassembled WGS sequence"/>
</dbReference>
<evidence type="ECO:0000313" key="1">
    <source>
        <dbReference type="EMBL" id="MCP1170471.1"/>
    </source>
</evidence>
<protein>
    <submittedName>
        <fullName evidence="1">DUF1501 domain-containing protein</fullName>
    </submittedName>
</protein>
<proteinExistence type="predicted"/>
<accession>A0A9X2FRM0</accession>
<name>A0A9X2FRM0_9RHOB</name>
<reference evidence="1" key="1">
    <citation type="submission" date="2022-06" db="EMBL/GenBank/DDBJ databases">
        <title>Limimaricola sediminis sp. nov., isolated from an intertidal sediment.</title>
        <authorList>
            <person name="Shao X."/>
        </authorList>
    </citation>
    <scope>NUCLEOTIDE SEQUENCE</scope>
    <source>
        <strain evidence="1">ASW11-118</strain>
    </source>
</reference>
<dbReference type="Pfam" id="PF07394">
    <property type="entry name" value="DUF1501"/>
    <property type="match status" value="1"/>
</dbReference>
<gene>
    <name evidence="1" type="ORF">NHG85_18360</name>
</gene>
<dbReference type="PANTHER" id="PTHR43737">
    <property type="entry name" value="BLL7424 PROTEIN"/>
    <property type="match status" value="1"/>
</dbReference>
<dbReference type="EMBL" id="JAMYXC010000301">
    <property type="protein sequence ID" value="MCP1170471.1"/>
    <property type="molecule type" value="Genomic_DNA"/>
</dbReference>
<dbReference type="InterPro" id="IPR010869">
    <property type="entry name" value="DUF1501"/>
</dbReference>
<dbReference type="PANTHER" id="PTHR43737:SF1">
    <property type="entry name" value="DUF1501 DOMAIN-CONTAINING PROTEIN"/>
    <property type="match status" value="1"/>
</dbReference>
<dbReference type="RefSeq" id="WP_253335158.1">
    <property type="nucleotide sequence ID" value="NZ_JAMYXC010000301.1"/>
</dbReference>
<dbReference type="PROSITE" id="PS51318">
    <property type="entry name" value="TAT"/>
    <property type="match status" value="1"/>
</dbReference>
<comment type="caution">
    <text evidence="1">The sequence shown here is derived from an EMBL/GenBank/DDBJ whole genome shotgun (WGS) entry which is preliminary data.</text>
</comment>
<dbReference type="AlphaFoldDB" id="A0A9X2FRM0"/>